<accession>A0A813AXE5</accession>
<evidence type="ECO:0000313" key="1">
    <source>
        <dbReference type="EMBL" id="CAE7884741.1"/>
    </source>
</evidence>
<dbReference type="EMBL" id="CAJNJA010065142">
    <property type="protein sequence ID" value="CAE7884741.1"/>
    <property type="molecule type" value="Genomic_DNA"/>
</dbReference>
<dbReference type="OrthoDB" id="420488at2759"/>
<reference evidence="1" key="1">
    <citation type="submission" date="2021-02" db="EMBL/GenBank/DDBJ databases">
        <authorList>
            <person name="Dougan E. K."/>
            <person name="Rhodes N."/>
            <person name="Thang M."/>
            <person name="Chan C."/>
        </authorList>
    </citation>
    <scope>NUCLEOTIDE SEQUENCE</scope>
</reference>
<sequence length="75" mass="8690">MLRLQYCFPDTYPVGYGKCCRDPGSPWYKSFMEPACWDKEFGITFENCCVFEYGPRLRGLPFTGFAEPSALVHFD</sequence>
<name>A0A813AXE5_9DINO</name>
<protein>
    <submittedName>
        <fullName evidence="1">Uncharacterized protein</fullName>
    </submittedName>
</protein>
<feature type="non-terminal residue" evidence="1">
    <location>
        <position position="1"/>
    </location>
</feature>
<dbReference type="AlphaFoldDB" id="A0A813AXE5"/>
<evidence type="ECO:0000313" key="2">
    <source>
        <dbReference type="Proteomes" id="UP000601435"/>
    </source>
</evidence>
<organism evidence="1 2">
    <name type="scientific">Symbiodinium necroappetens</name>
    <dbReference type="NCBI Taxonomy" id="1628268"/>
    <lineage>
        <taxon>Eukaryota</taxon>
        <taxon>Sar</taxon>
        <taxon>Alveolata</taxon>
        <taxon>Dinophyceae</taxon>
        <taxon>Suessiales</taxon>
        <taxon>Symbiodiniaceae</taxon>
        <taxon>Symbiodinium</taxon>
    </lineage>
</organism>
<comment type="caution">
    <text evidence="1">The sequence shown here is derived from an EMBL/GenBank/DDBJ whole genome shotgun (WGS) entry which is preliminary data.</text>
</comment>
<dbReference type="Proteomes" id="UP000601435">
    <property type="component" value="Unassembled WGS sequence"/>
</dbReference>
<keyword evidence="2" id="KW-1185">Reference proteome</keyword>
<proteinExistence type="predicted"/>
<gene>
    <name evidence="1" type="ORF">SNEC2469_LOCUS29208</name>
</gene>